<keyword evidence="1" id="KW-0472">Membrane</keyword>
<evidence type="ECO:0000313" key="5">
    <source>
        <dbReference type="Proteomes" id="UP000317093"/>
    </source>
</evidence>
<dbReference type="AlphaFoldDB" id="A0A518B956"/>
<accession>A0A518B956</accession>
<evidence type="ECO:0000313" key="4">
    <source>
        <dbReference type="EMBL" id="QDU63482.1"/>
    </source>
</evidence>
<name>A0A518B956_9BACT</name>
<reference evidence="4 5" key="1">
    <citation type="submission" date="2019-02" db="EMBL/GenBank/DDBJ databases">
        <title>Deep-cultivation of Planctomycetes and their phenomic and genomic characterization uncovers novel biology.</title>
        <authorList>
            <person name="Wiegand S."/>
            <person name="Jogler M."/>
            <person name="Boedeker C."/>
            <person name="Pinto D."/>
            <person name="Vollmers J."/>
            <person name="Rivas-Marin E."/>
            <person name="Kohn T."/>
            <person name="Peeters S.H."/>
            <person name="Heuer A."/>
            <person name="Rast P."/>
            <person name="Oberbeckmann S."/>
            <person name="Bunk B."/>
            <person name="Jeske O."/>
            <person name="Meyerdierks A."/>
            <person name="Storesund J.E."/>
            <person name="Kallscheuer N."/>
            <person name="Luecker S."/>
            <person name="Lage O.M."/>
            <person name="Pohl T."/>
            <person name="Merkel B.J."/>
            <person name="Hornburger P."/>
            <person name="Mueller R.-W."/>
            <person name="Bruemmer F."/>
            <person name="Labrenz M."/>
            <person name="Spormann A.M."/>
            <person name="Op den Camp H."/>
            <person name="Overmann J."/>
            <person name="Amann R."/>
            <person name="Jetten M.S.M."/>
            <person name="Mascher T."/>
            <person name="Medema M.H."/>
            <person name="Devos D.P."/>
            <person name="Kaster A.-K."/>
            <person name="Ovreas L."/>
            <person name="Rohde M."/>
            <person name="Galperin M.Y."/>
            <person name="Jogler C."/>
        </authorList>
    </citation>
    <scope>NUCLEOTIDE SEQUENCE [LARGE SCALE GENOMIC DNA]</scope>
    <source>
        <strain evidence="4 5">Pan216</strain>
    </source>
</reference>
<dbReference type="Pfam" id="PF00691">
    <property type="entry name" value="OmpA"/>
    <property type="match status" value="1"/>
</dbReference>
<sequence>MDRIVTRRTAQPEKLAFAKRRSWVILLGAGLALSTLGCSSAQKPNRSTFAHTDLERRLDAAGREIDRLESESLADAQLKQKLERRLEAQRDVQDILERRVANLTDQNKRLQNEMTGVVMRSAGDPSVRPVSHSQAVPFEIPPEVENALNKFGKKYRDVTFDPKERVCRIPSRAAFHKEGDRLTNEAQASLGELVAILNLPAAKELTLLVVAHTATEQDAHGDVASQHPTDWHLAAHQAIAIQQYMEEVGMAPDRLGIVSYGSQQPLVDRESKKGDATNARVEVYIMPPDPPAEKRK</sequence>
<keyword evidence="2" id="KW-0175">Coiled coil</keyword>
<gene>
    <name evidence="4" type="ORF">Pan216_43620</name>
</gene>
<dbReference type="PANTHER" id="PTHR30329">
    <property type="entry name" value="STATOR ELEMENT OF FLAGELLAR MOTOR COMPLEX"/>
    <property type="match status" value="1"/>
</dbReference>
<dbReference type="KEGG" id="knv:Pan216_43620"/>
<dbReference type="InterPro" id="IPR036737">
    <property type="entry name" value="OmpA-like_sf"/>
</dbReference>
<feature type="domain" description="OmpA-like" evidence="3">
    <location>
        <begin position="162"/>
        <end position="289"/>
    </location>
</feature>
<evidence type="ECO:0000259" key="3">
    <source>
        <dbReference type="PROSITE" id="PS51123"/>
    </source>
</evidence>
<dbReference type="EMBL" id="CP036279">
    <property type="protein sequence ID" value="QDU63482.1"/>
    <property type="molecule type" value="Genomic_DNA"/>
</dbReference>
<keyword evidence="4" id="KW-0969">Cilium</keyword>
<dbReference type="InterPro" id="IPR006665">
    <property type="entry name" value="OmpA-like"/>
</dbReference>
<evidence type="ECO:0000256" key="1">
    <source>
        <dbReference type="PROSITE-ProRule" id="PRU00473"/>
    </source>
</evidence>
<proteinExistence type="predicted"/>
<feature type="coiled-coil region" evidence="2">
    <location>
        <begin position="51"/>
        <end position="120"/>
    </location>
</feature>
<keyword evidence="5" id="KW-1185">Reference proteome</keyword>
<dbReference type="InterPro" id="IPR050330">
    <property type="entry name" value="Bact_OuterMem_StrucFunc"/>
</dbReference>
<dbReference type="Proteomes" id="UP000317093">
    <property type="component" value="Chromosome"/>
</dbReference>
<dbReference type="Gene3D" id="3.30.1330.60">
    <property type="entry name" value="OmpA-like domain"/>
    <property type="match status" value="1"/>
</dbReference>
<dbReference type="PROSITE" id="PS51123">
    <property type="entry name" value="OMPA_2"/>
    <property type="match status" value="1"/>
</dbReference>
<dbReference type="PANTHER" id="PTHR30329:SF21">
    <property type="entry name" value="LIPOPROTEIN YIAD-RELATED"/>
    <property type="match status" value="1"/>
</dbReference>
<dbReference type="SUPFAM" id="SSF103088">
    <property type="entry name" value="OmpA-like"/>
    <property type="match status" value="1"/>
</dbReference>
<protein>
    <submittedName>
        <fullName evidence="4">Flagellar motor protein MotD</fullName>
    </submittedName>
</protein>
<dbReference type="GO" id="GO:0016020">
    <property type="term" value="C:membrane"/>
    <property type="evidence" value="ECO:0007669"/>
    <property type="project" value="UniProtKB-UniRule"/>
</dbReference>
<keyword evidence="4" id="KW-0282">Flagellum</keyword>
<evidence type="ECO:0000256" key="2">
    <source>
        <dbReference type="SAM" id="Coils"/>
    </source>
</evidence>
<keyword evidence="4" id="KW-0966">Cell projection</keyword>
<dbReference type="RefSeq" id="WP_419192795.1">
    <property type="nucleotide sequence ID" value="NZ_CP036279.1"/>
</dbReference>
<organism evidence="4 5">
    <name type="scientific">Kolteria novifilia</name>
    <dbReference type="NCBI Taxonomy" id="2527975"/>
    <lineage>
        <taxon>Bacteria</taxon>
        <taxon>Pseudomonadati</taxon>
        <taxon>Planctomycetota</taxon>
        <taxon>Planctomycetia</taxon>
        <taxon>Kolteriales</taxon>
        <taxon>Kolteriaceae</taxon>
        <taxon>Kolteria</taxon>
    </lineage>
</organism>